<reference evidence="1 2" key="1">
    <citation type="journal article" date="2019" name="Nat. Ecol. Evol.">
        <title>Megaphylogeny resolves global patterns of mushroom evolution.</title>
        <authorList>
            <person name="Varga T."/>
            <person name="Krizsan K."/>
            <person name="Foldi C."/>
            <person name="Dima B."/>
            <person name="Sanchez-Garcia M."/>
            <person name="Sanchez-Ramirez S."/>
            <person name="Szollosi G.J."/>
            <person name="Szarkandi J.G."/>
            <person name="Papp V."/>
            <person name="Albert L."/>
            <person name="Andreopoulos W."/>
            <person name="Angelini C."/>
            <person name="Antonin V."/>
            <person name="Barry K.W."/>
            <person name="Bougher N.L."/>
            <person name="Buchanan P."/>
            <person name="Buyck B."/>
            <person name="Bense V."/>
            <person name="Catcheside P."/>
            <person name="Chovatia M."/>
            <person name="Cooper J."/>
            <person name="Damon W."/>
            <person name="Desjardin D."/>
            <person name="Finy P."/>
            <person name="Geml J."/>
            <person name="Haridas S."/>
            <person name="Hughes K."/>
            <person name="Justo A."/>
            <person name="Karasinski D."/>
            <person name="Kautmanova I."/>
            <person name="Kiss B."/>
            <person name="Kocsube S."/>
            <person name="Kotiranta H."/>
            <person name="LaButti K.M."/>
            <person name="Lechner B.E."/>
            <person name="Liimatainen K."/>
            <person name="Lipzen A."/>
            <person name="Lukacs Z."/>
            <person name="Mihaltcheva S."/>
            <person name="Morgado L.N."/>
            <person name="Niskanen T."/>
            <person name="Noordeloos M.E."/>
            <person name="Ohm R.A."/>
            <person name="Ortiz-Santana B."/>
            <person name="Ovrebo C."/>
            <person name="Racz N."/>
            <person name="Riley R."/>
            <person name="Savchenko A."/>
            <person name="Shiryaev A."/>
            <person name="Soop K."/>
            <person name="Spirin V."/>
            <person name="Szebenyi C."/>
            <person name="Tomsovsky M."/>
            <person name="Tulloss R.E."/>
            <person name="Uehling J."/>
            <person name="Grigoriev I.V."/>
            <person name="Vagvolgyi C."/>
            <person name="Papp T."/>
            <person name="Martin F.M."/>
            <person name="Miettinen O."/>
            <person name="Hibbett D.S."/>
            <person name="Nagy L.G."/>
        </authorList>
    </citation>
    <scope>NUCLEOTIDE SEQUENCE [LARGE SCALE GENOMIC DNA]</scope>
    <source>
        <strain evidence="1 2">CBS 309.79</strain>
    </source>
</reference>
<evidence type="ECO:0000313" key="1">
    <source>
        <dbReference type="EMBL" id="TFL00266.1"/>
    </source>
</evidence>
<name>A0A5C3QDY4_9AGAR</name>
<organism evidence="1 2">
    <name type="scientific">Pterulicium gracile</name>
    <dbReference type="NCBI Taxonomy" id="1884261"/>
    <lineage>
        <taxon>Eukaryota</taxon>
        <taxon>Fungi</taxon>
        <taxon>Dikarya</taxon>
        <taxon>Basidiomycota</taxon>
        <taxon>Agaricomycotina</taxon>
        <taxon>Agaricomycetes</taxon>
        <taxon>Agaricomycetidae</taxon>
        <taxon>Agaricales</taxon>
        <taxon>Pleurotineae</taxon>
        <taxon>Pterulaceae</taxon>
        <taxon>Pterulicium</taxon>
    </lineage>
</organism>
<accession>A0A5C3QDY4</accession>
<sequence length="178" mass="19852">MRYTYCTTSQPVVEAVSILKCCSEIILDTEGKDIGSTDGALSIISAGMHDAGLIFLFDFFALCPSNSPTNIEPLLNLLSSPSHVKLIWDGRHDNVELSETFGCRLVRVLDFRSRSSCRGGKSARREKKKEYSGYKRATLDSLLSGRSLERSKPCISYRECKSASRCLVWISEGKIRPF</sequence>
<gene>
    <name evidence="1" type="ORF">BDV98DRAFT_569511</name>
</gene>
<dbReference type="Gene3D" id="3.30.420.10">
    <property type="entry name" value="Ribonuclease H-like superfamily/Ribonuclease H"/>
    <property type="match status" value="1"/>
</dbReference>
<dbReference type="OrthoDB" id="26838at2759"/>
<evidence type="ECO:0000313" key="2">
    <source>
        <dbReference type="Proteomes" id="UP000305067"/>
    </source>
</evidence>
<protein>
    <recommendedName>
        <fullName evidence="3">3'-5' exonuclease domain-containing protein</fullName>
    </recommendedName>
</protein>
<dbReference type="GO" id="GO:0003676">
    <property type="term" value="F:nucleic acid binding"/>
    <property type="evidence" value="ECO:0007669"/>
    <property type="project" value="InterPro"/>
</dbReference>
<keyword evidence="2" id="KW-1185">Reference proteome</keyword>
<dbReference type="InterPro" id="IPR012337">
    <property type="entry name" value="RNaseH-like_sf"/>
</dbReference>
<dbReference type="SUPFAM" id="SSF53098">
    <property type="entry name" value="Ribonuclease H-like"/>
    <property type="match status" value="1"/>
</dbReference>
<dbReference type="STRING" id="1884261.A0A5C3QDY4"/>
<dbReference type="AlphaFoldDB" id="A0A5C3QDY4"/>
<dbReference type="InterPro" id="IPR036397">
    <property type="entry name" value="RNaseH_sf"/>
</dbReference>
<dbReference type="Proteomes" id="UP000305067">
    <property type="component" value="Unassembled WGS sequence"/>
</dbReference>
<evidence type="ECO:0008006" key="3">
    <source>
        <dbReference type="Google" id="ProtNLM"/>
    </source>
</evidence>
<proteinExistence type="predicted"/>
<dbReference type="EMBL" id="ML178829">
    <property type="protein sequence ID" value="TFL00266.1"/>
    <property type="molecule type" value="Genomic_DNA"/>
</dbReference>